<comment type="caution">
    <text evidence="2">The sequence shown here is derived from an EMBL/GenBank/DDBJ whole genome shotgun (WGS) entry which is preliminary data.</text>
</comment>
<gene>
    <name evidence="2" type="ORF">ACAOBT_LOCUS28705</name>
</gene>
<evidence type="ECO:0000313" key="2">
    <source>
        <dbReference type="EMBL" id="CAH2005731.1"/>
    </source>
</evidence>
<feature type="compositionally biased region" description="Basic residues" evidence="1">
    <location>
        <begin position="1"/>
        <end position="22"/>
    </location>
</feature>
<sequence length="452" mass="51498">MYRHAKRITNRKDKKTNNKKRAINPPNITSKRLTVPPGFLSQGIVSDSASRNMASNDFDRDKENKCILKEDLHGIFNQFKSGCNVQNQRRSARIQKKNLEQGIDTAISAADYCSKILDSSPQSSNSYSKVQENLPKGKSKSIFKEINRKYAGLEIANNLQSSNLEYRSKKFTIGEDKSEFCNLLQEDLSVHIREDNLRLCKRAINKKMGEINDVLLGLKTPAEPTFADPSCDDETPSKDLEDPLPGFSFVPSSEWVYETPPRRPRHVNIPKCTNMQPAVLYKQNDGVKIYELESSSLYSMNSDRRPLGDIKKTFVFEKNSQNNMFEDLASFDCHNNRHDKDFHFIKPSMPQRTINISPPPKITKWSSHDETVVLSEFGTKHCESQMIIDDNIGHGEDIPDDVTMIEENGNYRLTSSQNAAPPFKFTFNSQTMFGEHTQPQGSFVFNNNHDIV</sequence>
<keyword evidence="3" id="KW-1185">Reference proteome</keyword>
<reference evidence="2" key="1">
    <citation type="submission" date="2022-03" db="EMBL/GenBank/DDBJ databases">
        <authorList>
            <person name="Sayadi A."/>
        </authorList>
    </citation>
    <scope>NUCLEOTIDE SEQUENCE</scope>
</reference>
<dbReference type="AlphaFoldDB" id="A0A9P0Q1Y1"/>
<organism evidence="2 3">
    <name type="scientific">Acanthoscelides obtectus</name>
    <name type="common">Bean weevil</name>
    <name type="synonym">Bruchus obtectus</name>
    <dbReference type="NCBI Taxonomy" id="200917"/>
    <lineage>
        <taxon>Eukaryota</taxon>
        <taxon>Metazoa</taxon>
        <taxon>Ecdysozoa</taxon>
        <taxon>Arthropoda</taxon>
        <taxon>Hexapoda</taxon>
        <taxon>Insecta</taxon>
        <taxon>Pterygota</taxon>
        <taxon>Neoptera</taxon>
        <taxon>Endopterygota</taxon>
        <taxon>Coleoptera</taxon>
        <taxon>Polyphaga</taxon>
        <taxon>Cucujiformia</taxon>
        <taxon>Chrysomeloidea</taxon>
        <taxon>Chrysomelidae</taxon>
        <taxon>Bruchinae</taxon>
        <taxon>Bruchini</taxon>
        <taxon>Acanthoscelides</taxon>
    </lineage>
</organism>
<name>A0A9P0Q1Y1_ACAOB</name>
<accession>A0A9P0Q1Y1</accession>
<protein>
    <submittedName>
        <fullName evidence="2">Uncharacterized protein</fullName>
    </submittedName>
</protein>
<evidence type="ECO:0000256" key="1">
    <source>
        <dbReference type="SAM" id="MobiDB-lite"/>
    </source>
</evidence>
<dbReference type="Proteomes" id="UP001152888">
    <property type="component" value="Unassembled WGS sequence"/>
</dbReference>
<evidence type="ECO:0000313" key="3">
    <source>
        <dbReference type="Proteomes" id="UP001152888"/>
    </source>
</evidence>
<dbReference type="EMBL" id="CAKOFQ010007654">
    <property type="protein sequence ID" value="CAH2005731.1"/>
    <property type="molecule type" value="Genomic_DNA"/>
</dbReference>
<dbReference type="OrthoDB" id="6728192at2759"/>
<feature type="region of interest" description="Disordered" evidence="1">
    <location>
        <begin position="1"/>
        <end position="27"/>
    </location>
</feature>
<proteinExistence type="predicted"/>